<accession>A0ABN0C494</accession>
<name>A0ABN0C494_9ACTN</name>
<dbReference type="Proteomes" id="UP000003179">
    <property type="component" value="Unassembled WGS sequence"/>
</dbReference>
<organism evidence="1 2">
    <name type="scientific">Cutibacterium modestum HL044PA1</name>
    <dbReference type="NCBI Taxonomy" id="765109"/>
    <lineage>
        <taxon>Bacteria</taxon>
        <taxon>Bacillati</taxon>
        <taxon>Actinomycetota</taxon>
        <taxon>Actinomycetes</taxon>
        <taxon>Propionibacteriales</taxon>
        <taxon>Propionibacteriaceae</taxon>
        <taxon>Cutibacterium</taxon>
        <taxon>Cutibacterium modestum</taxon>
    </lineage>
</organism>
<proteinExistence type="predicted"/>
<reference evidence="1" key="1">
    <citation type="submission" date="2010-08" db="EMBL/GenBank/DDBJ databases">
        <authorList>
            <person name="Weinstock G."/>
            <person name="Sodergren E."/>
            <person name="Clifton S."/>
            <person name="Fulton L."/>
            <person name="Fulton B."/>
            <person name="Courtney L."/>
            <person name="Fronick C."/>
            <person name="Harrison M."/>
            <person name="Strong C."/>
            <person name="Farmer C."/>
            <person name="Delahaunty K."/>
            <person name="Markovic C."/>
            <person name="Hall O."/>
            <person name="Minx P."/>
            <person name="Tomlinson C."/>
            <person name="Mitreva M."/>
            <person name="Hou S."/>
            <person name="Chen J."/>
            <person name="Wollam A."/>
            <person name="Pepin K.H."/>
            <person name="Johnson M."/>
            <person name="Bhonagiri V."/>
            <person name="Zhang X."/>
            <person name="Suruliraj S."/>
            <person name="Warren W."/>
            <person name="Chinwalla A."/>
            <person name="Mardis E.R."/>
            <person name="Wilson R.K."/>
        </authorList>
    </citation>
    <scope>NUCLEOTIDE SEQUENCE [LARGE SCALE GENOMIC DNA]</scope>
    <source>
        <strain evidence="1">HL044PA1</strain>
    </source>
</reference>
<dbReference type="EMBL" id="ADZU01000030">
    <property type="protein sequence ID" value="EFS91948.1"/>
    <property type="molecule type" value="Genomic_DNA"/>
</dbReference>
<evidence type="ECO:0000313" key="2">
    <source>
        <dbReference type="Proteomes" id="UP000003179"/>
    </source>
</evidence>
<gene>
    <name evidence="1" type="ORF">HMPREF9607_01814</name>
</gene>
<sequence length="58" mass="6290">MLRHASAAGVCVLDGVTFPVGHEHNRRTWSVGMTDACIPLASVGRYRRVADRLDAAIL</sequence>
<evidence type="ECO:0000313" key="1">
    <source>
        <dbReference type="EMBL" id="EFS91948.1"/>
    </source>
</evidence>
<comment type="caution">
    <text evidence="1">The sequence shown here is derived from an EMBL/GenBank/DDBJ whole genome shotgun (WGS) entry which is preliminary data.</text>
</comment>
<protein>
    <submittedName>
        <fullName evidence="1">Uncharacterized protein</fullName>
    </submittedName>
</protein>
<keyword evidence="2" id="KW-1185">Reference proteome</keyword>